<keyword evidence="3" id="KW-1185">Reference proteome</keyword>
<evidence type="ECO:0000256" key="1">
    <source>
        <dbReference type="SAM" id="SignalP"/>
    </source>
</evidence>
<dbReference type="Pfam" id="PF08309">
    <property type="entry name" value="LVIVD"/>
    <property type="match status" value="1"/>
</dbReference>
<dbReference type="AlphaFoldDB" id="A0A238ZUH5"/>
<feature type="signal peptide" evidence="1">
    <location>
        <begin position="1"/>
        <end position="19"/>
    </location>
</feature>
<dbReference type="InterPro" id="IPR013211">
    <property type="entry name" value="LVIVD"/>
</dbReference>
<accession>A0A238ZUH5</accession>
<organism evidence="2 3">
    <name type="scientific">Hymenobacter mucosus</name>
    <dbReference type="NCBI Taxonomy" id="1411120"/>
    <lineage>
        <taxon>Bacteria</taxon>
        <taxon>Pseudomonadati</taxon>
        <taxon>Bacteroidota</taxon>
        <taxon>Cytophagia</taxon>
        <taxon>Cytophagales</taxon>
        <taxon>Hymenobacteraceae</taxon>
        <taxon>Hymenobacter</taxon>
    </lineage>
</organism>
<name>A0A238ZUH5_9BACT</name>
<evidence type="ECO:0000313" key="2">
    <source>
        <dbReference type="EMBL" id="SNR86671.1"/>
    </source>
</evidence>
<dbReference type="Proteomes" id="UP000198310">
    <property type="component" value="Unassembled WGS sequence"/>
</dbReference>
<dbReference type="PROSITE" id="PS51257">
    <property type="entry name" value="PROKAR_LIPOPROTEIN"/>
    <property type="match status" value="1"/>
</dbReference>
<dbReference type="RefSeq" id="WP_089333665.1">
    <property type="nucleotide sequence ID" value="NZ_FZNS01000009.1"/>
</dbReference>
<keyword evidence="1" id="KW-0732">Signal</keyword>
<dbReference type="EMBL" id="FZNS01000009">
    <property type="protein sequence ID" value="SNR86671.1"/>
    <property type="molecule type" value="Genomic_DNA"/>
</dbReference>
<feature type="chain" id="PRO_5013325879" evidence="1">
    <location>
        <begin position="20"/>
        <end position="257"/>
    </location>
</feature>
<reference evidence="3" key="1">
    <citation type="submission" date="2017-06" db="EMBL/GenBank/DDBJ databases">
        <authorList>
            <person name="Varghese N."/>
            <person name="Submissions S."/>
        </authorList>
    </citation>
    <scope>NUCLEOTIDE SEQUENCE [LARGE SCALE GENOMIC DNA]</scope>
    <source>
        <strain evidence="3">DSM 28041</strain>
    </source>
</reference>
<proteinExistence type="predicted"/>
<evidence type="ECO:0000313" key="3">
    <source>
        <dbReference type="Proteomes" id="UP000198310"/>
    </source>
</evidence>
<dbReference type="SUPFAM" id="SSF63825">
    <property type="entry name" value="YWTD domain"/>
    <property type="match status" value="1"/>
</dbReference>
<gene>
    <name evidence="2" type="ORF">SAMN06269173_109132</name>
</gene>
<protein>
    <submittedName>
        <fullName evidence="2">LVIVD repeat-containing protein</fullName>
    </submittedName>
</protein>
<sequence>MRFLSTLLISTLAGSLAVALSSCSANNDASPASADLAAGNDGKAGSLARFSVLNNTLYVVDNNSLRLFSLTNPAAPERGAVVPLGFGIETIYPRAPYLFLGTQRGMYIFDAGVPAQPKRVAFYEHVVSCDPVVVDDDYAYVTLRDGRTCGGGPNQLQVIDLSNLSAPRLAQSYPMRHPMGLGVDSTLLFVCDKDELKVFSTSTTPVLPAPQSFSINVSDVIPHRGQLLAIGPDGLYQYRYTGGKLTPLSHLPITPTN</sequence>